<gene>
    <name evidence="10" type="ORF">FPE_LOCUS517</name>
</gene>
<dbReference type="GO" id="GO:0016567">
    <property type="term" value="P:protein ubiquitination"/>
    <property type="evidence" value="ECO:0007669"/>
    <property type="project" value="UniProtKB-UniRule"/>
</dbReference>
<keyword evidence="11" id="KW-1185">Reference proteome</keyword>
<proteinExistence type="predicted"/>
<dbReference type="GO" id="GO:0061630">
    <property type="term" value="F:ubiquitin protein ligase activity"/>
    <property type="evidence" value="ECO:0007669"/>
    <property type="project" value="UniProtKB-UniRule"/>
</dbReference>
<evidence type="ECO:0000256" key="1">
    <source>
        <dbReference type="ARBA" id="ARBA00000900"/>
    </source>
</evidence>
<dbReference type="PANTHER" id="PTHR22849:SF158">
    <property type="entry name" value="U-BOX DOMAIN-CONTAINING PROTEIN"/>
    <property type="match status" value="1"/>
</dbReference>
<keyword evidence="4 8" id="KW-0808">Transferase</keyword>
<evidence type="ECO:0000313" key="10">
    <source>
        <dbReference type="EMBL" id="CAI9753086.1"/>
    </source>
</evidence>
<dbReference type="Pfam" id="PF04564">
    <property type="entry name" value="U-box"/>
    <property type="match status" value="1"/>
</dbReference>
<dbReference type="Gene3D" id="1.25.10.10">
    <property type="entry name" value="Leucine-rich Repeat Variant"/>
    <property type="match status" value="1"/>
</dbReference>
<evidence type="ECO:0000256" key="6">
    <source>
        <dbReference type="ARBA" id="ARBA00022786"/>
    </source>
</evidence>
<evidence type="ECO:0000313" key="11">
    <source>
        <dbReference type="Proteomes" id="UP000834106"/>
    </source>
</evidence>
<dbReference type="PROSITE" id="PS51698">
    <property type="entry name" value="U_BOX"/>
    <property type="match status" value="1"/>
</dbReference>
<dbReference type="Proteomes" id="UP000834106">
    <property type="component" value="Chromosome 1"/>
</dbReference>
<dbReference type="SUPFAM" id="SSF48371">
    <property type="entry name" value="ARM repeat"/>
    <property type="match status" value="1"/>
</dbReference>
<dbReference type="InterPro" id="IPR058678">
    <property type="entry name" value="ARM_PUB"/>
</dbReference>
<dbReference type="InterPro" id="IPR003613">
    <property type="entry name" value="Ubox_domain"/>
</dbReference>
<keyword evidence="6 8" id="KW-0833">Ubl conjugation pathway</keyword>
<dbReference type="AlphaFoldDB" id="A0AAD2DIZ6"/>
<sequence>MVRDDLYVSVPSYFRCPISLDVMKSPVSLCTGVTYDRTSIQRWLDGGNNTCPATMQVLQTKELVPNHTLQRLIKIWTESDSVQTRPLNVQPPHQPSSVSLTEDQVRQLINQLENELQKIDKDSSFQVHTIPSRISRLILFAKEVEDNGKFLASAGARLLPLLIAALGNKKLVKDLEVLEKFVQFCNIILQQPVKTDSVEGRSNSPSTTKIDIGKDFKSSMIMGLSQGRSGLRIAIAKLLEITSNLYLEVKNLISEDDEIYSELLRLISTLDCNPDAMDSSLSCLISLALAKRNRAKIVRNGGIGVLAKALSESELSVPLTEKVLKLVEMVSTCKEGRVEICRNEICVEEIVKKVLKVSNVATEHAVTILWSLCCLFGDKKAQECVTKSNGMTKILVLMQSNCSLAVRHMSSDLLKIFRYKSKSCFLSCYDTKTTHIMPF</sequence>
<dbReference type="InterPro" id="IPR000225">
    <property type="entry name" value="Armadillo"/>
</dbReference>
<dbReference type="PANTHER" id="PTHR22849">
    <property type="entry name" value="WDSAM1 PROTEIN"/>
    <property type="match status" value="1"/>
</dbReference>
<dbReference type="InterPro" id="IPR016024">
    <property type="entry name" value="ARM-type_fold"/>
</dbReference>
<dbReference type="InterPro" id="IPR045185">
    <property type="entry name" value="PUB22/23/24-like"/>
</dbReference>
<dbReference type="Gene3D" id="3.30.40.10">
    <property type="entry name" value="Zinc/RING finger domain, C3HC4 (zinc finger)"/>
    <property type="match status" value="1"/>
</dbReference>
<name>A0AAD2DIZ6_9LAMI</name>
<dbReference type="SUPFAM" id="SSF57850">
    <property type="entry name" value="RING/U-box"/>
    <property type="match status" value="1"/>
</dbReference>
<evidence type="ECO:0000256" key="5">
    <source>
        <dbReference type="ARBA" id="ARBA00022737"/>
    </source>
</evidence>
<evidence type="ECO:0000256" key="2">
    <source>
        <dbReference type="ARBA" id="ARBA00003861"/>
    </source>
</evidence>
<keyword evidence="5" id="KW-0677">Repeat</keyword>
<dbReference type="Pfam" id="PF25598">
    <property type="entry name" value="ARM_PUB"/>
    <property type="match status" value="1"/>
</dbReference>
<comment type="function">
    <text evidence="2 8">Functions as an E3 ubiquitin ligase.</text>
</comment>
<dbReference type="EC" id="2.3.2.27" evidence="8"/>
<feature type="repeat" description="ARM" evidence="7">
    <location>
        <begin position="258"/>
        <end position="302"/>
    </location>
</feature>
<feature type="domain" description="U-box" evidence="9">
    <location>
        <begin position="9"/>
        <end position="83"/>
    </location>
</feature>
<reference evidence="10" key="1">
    <citation type="submission" date="2023-05" db="EMBL/GenBank/DDBJ databases">
        <authorList>
            <person name="Huff M."/>
        </authorList>
    </citation>
    <scope>NUCLEOTIDE SEQUENCE</scope>
</reference>
<dbReference type="EMBL" id="OU503036">
    <property type="protein sequence ID" value="CAI9753086.1"/>
    <property type="molecule type" value="Genomic_DNA"/>
</dbReference>
<evidence type="ECO:0000259" key="9">
    <source>
        <dbReference type="PROSITE" id="PS51698"/>
    </source>
</evidence>
<dbReference type="FunFam" id="3.30.40.10:FF:000502">
    <property type="entry name" value="RING-type E3 ubiquitin transferase"/>
    <property type="match status" value="1"/>
</dbReference>
<protein>
    <recommendedName>
        <fullName evidence="8 9">U-box domain-containing protein</fullName>
        <ecNumber evidence="8">2.3.2.27</ecNumber>
    </recommendedName>
    <alternativeName>
        <fullName evidence="8">RING-type E3 ubiquitin transferase PUB</fullName>
    </alternativeName>
</protein>
<evidence type="ECO:0000256" key="7">
    <source>
        <dbReference type="PROSITE-ProRule" id="PRU00259"/>
    </source>
</evidence>
<dbReference type="SMART" id="SM00504">
    <property type="entry name" value="Ubox"/>
    <property type="match status" value="1"/>
</dbReference>
<dbReference type="PROSITE" id="PS50176">
    <property type="entry name" value="ARM_REPEAT"/>
    <property type="match status" value="1"/>
</dbReference>
<comment type="catalytic activity">
    <reaction evidence="1 8">
        <text>S-ubiquitinyl-[E2 ubiquitin-conjugating enzyme]-L-cysteine + [acceptor protein]-L-lysine = [E2 ubiquitin-conjugating enzyme]-L-cysteine + N(6)-ubiquitinyl-[acceptor protein]-L-lysine.</text>
        <dbReference type="EC" id="2.3.2.27"/>
    </reaction>
</comment>
<accession>A0AAD2DIZ6</accession>
<dbReference type="InterPro" id="IPR011989">
    <property type="entry name" value="ARM-like"/>
</dbReference>
<organism evidence="10 11">
    <name type="scientific">Fraxinus pennsylvanica</name>
    <dbReference type="NCBI Taxonomy" id="56036"/>
    <lineage>
        <taxon>Eukaryota</taxon>
        <taxon>Viridiplantae</taxon>
        <taxon>Streptophyta</taxon>
        <taxon>Embryophyta</taxon>
        <taxon>Tracheophyta</taxon>
        <taxon>Spermatophyta</taxon>
        <taxon>Magnoliopsida</taxon>
        <taxon>eudicotyledons</taxon>
        <taxon>Gunneridae</taxon>
        <taxon>Pentapetalae</taxon>
        <taxon>asterids</taxon>
        <taxon>lamiids</taxon>
        <taxon>Lamiales</taxon>
        <taxon>Oleaceae</taxon>
        <taxon>Oleeae</taxon>
        <taxon>Fraxinus</taxon>
    </lineage>
</organism>
<dbReference type="InterPro" id="IPR045210">
    <property type="entry name" value="RING-Ubox_PUB"/>
</dbReference>
<dbReference type="InterPro" id="IPR013083">
    <property type="entry name" value="Znf_RING/FYVE/PHD"/>
</dbReference>
<dbReference type="CDD" id="cd16664">
    <property type="entry name" value="RING-Ubox_PUB"/>
    <property type="match status" value="1"/>
</dbReference>
<comment type="pathway">
    <text evidence="3 8">Protein modification; protein ubiquitination.</text>
</comment>
<evidence type="ECO:0000256" key="4">
    <source>
        <dbReference type="ARBA" id="ARBA00022679"/>
    </source>
</evidence>
<evidence type="ECO:0000256" key="8">
    <source>
        <dbReference type="RuleBase" id="RU369093"/>
    </source>
</evidence>
<evidence type="ECO:0000256" key="3">
    <source>
        <dbReference type="ARBA" id="ARBA00004906"/>
    </source>
</evidence>